<evidence type="ECO:0000256" key="5">
    <source>
        <dbReference type="ARBA" id="ARBA00038359"/>
    </source>
</evidence>
<dbReference type="OrthoDB" id="5417844at2759"/>
<proteinExistence type="inferred from homology"/>
<dbReference type="VEuPathDB" id="FungiDB:ASPACDRAFT_114028"/>
<dbReference type="RefSeq" id="XP_020059520.1">
    <property type="nucleotide sequence ID" value="XM_020195763.1"/>
</dbReference>
<dbReference type="Pfam" id="PF20684">
    <property type="entry name" value="Fung_rhodopsin"/>
    <property type="match status" value="1"/>
</dbReference>
<evidence type="ECO:0000313" key="8">
    <source>
        <dbReference type="EMBL" id="OJK03181.1"/>
    </source>
</evidence>
<evidence type="ECO:0000256" key="3">
    <source>
        <dbReference type="ARBA" id="ARBA00022989"/>
    </source>
</evidence>
<evidence type="ECO:0000256" key="2">
    <source>
        <dbReference type="ARBA" id="ARBA00022692"/>
    </source>
</evidence>
<feature type="transmembrane region" description="Helical" evidence="6">
    <location>
        <begin position="51"/>
        <end position="72"/>
    </location>
</feature>
<dbReference type="OMA" id="WTIVESG"/>
<keyword evidence="3 6" id="KW-1133">Transmembrane helix</keyword>
<dbReference type="InterPro" id="IPR052337">
    <property type="entry name" value="SAT4-like"/>
</dbReference>
<dbReference type="GeneID" id="30969577"/>
<accession>A0A1L9X420</accession>
<evidence type="ECO:0000256" key="6">
    <source>
        <dbReference type="SAM" id="Phobius"/>
    </source>
</evidence>
<feature type="transmembrane region" description="Helical" evidence="6">
    <location>
        <begin position="256"/>
        <end position="277"/>
    </location>
</feature>
<feature type="domain" description="Rhodopsin" evidence="7">
    <location>
        <begin position="35"/>
        <end position="278"/>
    </location>
</feature>
<dbReference type="InterPro" id="IPR049326">
    <property type="entry name" value="Rhodopsin_dom_fungi"/>
</dbReference>
<comment type="subcellular location">
    <subcellularLocation>
        <location evidence="1">Membrane</location>
        <topology evidence="1">Multi-pass membrane protein</topology>
    </subcellularLocation>
</comment>
<protein>
    <recommendedName>
        <fullName evidence="7">Rhodopsin domain-containing protein</fullName>
    </recommendedName>
</protein>
<dbReference type="PANTHER" id="PTHR33048">
    <property type="entry name" value="PTH11-LIKE INTEGRAL MEMBRANE PROTEIN (AFU_ORTHOLOGUE AFUA_5G11245)"/>
    <property type="match status" value="1"/>
</dbReference>
<comment type="similarity">
    <text evidence="5">Belongs to the SAT4 family.</text>
</comment>
<dbReference type="PANTHER" id="PTHR33048:SF47">
    <property type="entry name" value="INTEGRAL MEMBRANE PROTEIN-RELATED"/>
    <property type="match status" value="1"/>
</dbReference>
<dbReference type="GO" id="GO:0016020">
    <property type="term" value="C:membrane"/>
    <property type="evidence" value="ECO:0007669"/>
    <property type="project" value="UniProtKB-SubCell"/>
</dbReference>
<evidence type="ECO:0000313" key="9">
    <source>
        <dbReference type="Proteomes" id="UP000184546"/>
    </source>
</evidence>
<organism evidence="8 9">
    <name type="scientific">Aspergillus aculeatus (strain ATCC 16872 / CBS 172.66 / WB 5094)</name>
    <dbReference type="NCBI Taxonomy" id="690307"/>
    <lineage>
        <taxon>Eukaryota</taxon>
        <taxon>Fungi</taxon>
        <taxon>Dikarya</taxon>
        <taxon>Ascomycota</taxon>
        <taxon>Pezizomycotina</taxon>
        <taxon>Eurotiomycetes</taxon>
        <taxon>Eurotiomycetidae</taxon>
        <taxon>Eurotiales</taxon>
        <taxon>Aspergillaceae</taxon>
        <taxon>Aspergillus</taxon>
        <taxon>Aspergillus subgen. Circumdati</taxon>
    </lineage>
</organism>
<evidence type="ECO:0000259" key="7">
    <source>
        <dbReference type="Pfam" id="PF20684"/>
    </source>
</evidence>
<evidence type="ECO:0000256" key="1">
    <source>
        <dbReference type="ARBA" id="ARBA00004141"/>
    </source>
</evidence>
<dbReference type="Proteomes" id="UP000184546">
    <property type="component" value="Unassembled WGS sequence"/>
</dbReference>
<gene>
    <name evidence="8" type="ORF">ASPACDRAFT_114028</name>
</gene>
<keyword evidence="2 6" id="KW-0812">Transmembrane</keyword>
<feature type="transmembrane region" description="Helical" evidence="6">
    <location>
        <begin position="132"/>
        <end position="153"/>
    </location>
</feature>
<dbReference type="STRING" id="690307.A0A1L9X420"/>
<feature type="transmembrane region" description="Helical" evidence="6">
    <location>
        <begin position="20"/>
        <end position="39"/>
    </location>
</feature>
<dbReference type="EMBL" id="KV878972">
    <property type="protein sequence ID" value="OJK03181.1"/>
    <property type="molecule type" value="Genomic_DNA"/>
</dbReference>
<feature type="transmembrane region" description="Helical" evidence="6">
    <location>
        <begin position="214"/>
        <end position="236"/>
    </location>
</feature>
<name>A0A1L9X420_ASPA1</name>
<sequence>MATAVTDSYLNEDISGRLTAATTVIVVLTTTLLALRIYVRSLGHVSSGWDDILLAPAWLLCLGACITGYMAIAHGGSGRHVEAVMMDDPKKLIIRGKLLYSLSWLTAFSNTFSRTSILVLFRRIFPPGVTRIVTDLTIVYLILFVLAQAIVGLTECRPLAYFWDRSIPGGWCVDQFLFYRMSGLLNIAGDVVILILPIPTVWTIHASLARRAGIAMVFLSGSCGLIASCVRTSYFFTAAKLSMTDPTWADINLMTWTTVESGLYLSAACMIGLRPLLNQVAGWMTRSRLGIFTAKGTKARSRRSDPDDGSQLISNVKQYHINLETFDRDRDTDERSAIGSGAKQPSVV</sequence>
<dbReference type="AlphaFoldDB" id="A0A1L9X420"/>
<reference evidence="9" key="1">
    <citation type="journal article" date="2017" name="Genome Biol.">
        <title>Comparative genomics reveals high biological diversity and specific adaptations in the industrially and medically important fungal genus Aspergillus.</title>
        <authorList>
            <person name="de Vries R.P."/>
            <person name="Riley R."/>
            <person name="Wiebenga A."/>
            <person name="Aguilar-Osorio G."/>
            <person name="Amillis S."/>
            <person name="Uchima C.A."/>
            <person name="Anderluh G."/>
            <person name="Asadollahi M."/>
            <person name="Askin M."/>
            <person name="Barry K."/>
            <person name="Battaglia E."/>
            <person name="Bayram O."/>
            <person name="Benocci T."/>
            <person name="Braus-Stromeyer S.A."/>
            <person name="Caldana C."/>
            <person name="Canovas D."/>
            <person name="Cerqueira G.C."/>
            <person name="Chen F."/>
            <person name="Chen W."/>
            <person name="Choi C."/>
            <person name="Clum A."/>
            <person name="Dos Santos R.A."/>
            <person name="Damasio A.R."/>
            <person name="Diallinas G."/>
            <person name="Emri T."/>
            <person name="Fekete E."/>
            <person name="Flipphi M."/>
            <person name="Freyberg S."/>
            <person name="Gallo A."/>
            <person name="Gournas C."/>
            <person name="Habgood R."/>
            <person name="Hainaut M."/>
            <person name="Harispe M.L."/>
            <person name="Henrissat B."/>
            <person name="Hilden K.S."/>
            <person name="Hope R."/>
            <person name="Hossain A."/>
            <person name="Karabika E."/>
            <person name="Karaffa L."/>
            <person name="Karanyi Z."/>
            <person name="Krasevec N."/>
            <person name="Kuo A."/>
            <person name="Kusch H."/>
            <person name="LaButti K."/>
            <person name="Lagendijk E.L."/>
            <person name="Lapidus A."/>
            <person name="Levasseur A."/>
            <person name="Lindquist E."/>
            <person name="Lipzen A."/>
            <person name="Logrieco A.F."/>
            <person name="MacCabe A."/>
            <person name="Maekelae M.R."/>
            <person name="Malavazi I."/>
            <person name="Melin P."/>
            <person name="Meyer V."/>
            <person name="Mielnichuk N."/>
            <person name="Miskei M."/>
            <person name="Molnar A.P."/>
            <person name="Mule G."/>
            <person name="Ngan C.Y."/>
            <person name="Orejas M."/>
            <person name="Orosz E."/>
            <person name="Ouedraogo J.P."/>
            <person name="Overkamp K.M."/>
            <person name="Park H.-S."/>
            <person name="Perrone G."/>
            <person name="Piumi F."/>
            <person name="Punt P.J."/>
            <person name="Ram A.F."/>
            <person name="Ramon A."/>
            <person name="Rauscher S."/>
            <person name="Record E."/>
            <person name="Riano-Pachon D.M."/>
            <person name="Robert V."/>
            <person name="Roehrig J."/>
            <person name="Ruller R."/>
            <person name="Salamov A."/>
            <person name="Salih N.S."/>
            <person name="Samson R.A."/>
            <person name="Sandor E."/>
            <person name="Sanguinetti M."/>
            <person name="Schuetze T."/>
            <person name="Sepcic K."/>
            <person name="Shelest E."/>
            <person name="Sherlock G."/>
            <person name="Sophianopoulou V."/>
            <person name="Squina F.M."/>
            <person name="Sun H."/>
            <person name="Susca A."/>
            <person name="Todd R.B."/>
            <person name="Tsang A."/>
            <person name="Unkles S.E."/>
            <person name="van de Wiele N."/>
            <person name="van Rossen-Uffink D."/>
            <person name="Oliveira J.V."/>
            <person name="Vesth T.C."/>
            <person name="Visser J."/>
            <person name="Yu J.-H."/>
            <person name="Zhou M."/>
            <person name="Andersen M.R."/>
            <person name="Archer D.B."/>
            <person name="Baker S.E."/>
            <person name="Benoit I."/>
            <person name="Brakhage A.A."/>
            <person name="Braus G.H."/>
            <person name="Fischer R."/>
            <person name="Frisvad J.C."/>
            <person name="Goldman G.H."/>
            <person name="Houbraken J."/>
            <person name="Oakley B."/>
            <person name="Pocsi I."/>
            <person name="Scazzocchio C."/>
            <person name="Seiboth B."/>
            <person name="vanKuyk P.A."/>
            <person name="Wortman J."/>
            <person name="Dyer P.S."/>
            <person name="Grigoriev I.V."/>
        </authorList>
    </citation>
    <scope>NUCLEOTIDE SEQUENCE [LARGE SCALE GENOMIC DNA]</scope>
    <source>
        <strain evidence="9">ATCC 16872 / CBS 172.66 / WB 5094</strain>
    </source>
</reference>
<feature type="transmembrane region" description="Helical" evidence="6">
    <location>
        <begin position="183"/>
        <end position="202"/>
    </location>
</feature>
<keyword evidence="4 6" id="KW-0472">Membrane</keyword>
<keyword evidence="9" id="KW-1185">Reference proteome</keyword>
<evidence type="ECO:0000256" key="4">
    <source>
        <dbReference type="ARBA" id="ARBA00023136"/>
    </source>
</evidence>